<dbReference type="AlphaFoldDB" id="A0A165ZAW8"/>
<name>A0A165ZAW8_9AGAM</name>
<organism evidence="2 3">
    <name type="scientific">Sistotremastrum suecicum HHB10207 ss-3</name>
    <dbReference type="NCBI Taxonomy" id="1314776"/>
    <lineage>
        <taxon>Eukaryota</taxon>
        <taxon>Fungi</taxon>
        <taxon>Dikarya</taxon>
        <taxon>Basidiomycota</taxon>
        <taxon>Agaricomycotina</taxon>
        <taxon>Agaricomycetes</taxon>
        <taxon>Sistotremastrales</taxon>
        <taxon>Sistotremastraceae</taxon>
        <taxon>Sistotremastrum</taxon>
    </lineage>
</organism>
<dbReference type="OrthoDB" id="5289249at2759"/>
<dbReference type="EMBL" id="KV428199">
    <property type="protein sequence ID" value="KZT34121.1"/>
    <property type="molecule type" value="Genomic_DNA"/>
</dbReference>
<evidence type="ECO:0000259" key="1">
    <source>
        <dbReference type="Pfam" id="PF24016"/>
    </source>
</evidence>
<reference evidence="2 3" key="1">
    <citation type="journal article" date="2016" name="Mol. Biol. Evol.">
        <title>Comparative Genomics of Early-Diverging Mushroom-Forming Fungi Provides Insights into the Origins of Lignocellulose Decay Capabilities.</title>
        <authorList>
            <person name="Nagy L.G."/>
            <person name="Riley R."/>
            <person name="Tritt A."/>
            <person name="Adam C."/>
            <person name="Daum C."/>
            <person name="Floudas D."/>
            <person name="Sun H."/>
            <person name="Yadav J.S."/>
            <person name="Pangilinan J."/>
            <person name="Larsson K.H."/>
            <person name="Matsuura K."/>
            <person name="Barry K."/>
            <person name="Labutti K."/>
            <person name="Kuo R."/>
            <person name="Ohm R.A."/>
            <person name="Bhattacharya S.S."/>
            <person name="Shirouzu T."/>
            <person name="Yoshinaga Y."/>
            <person name="Martin F.M."/>
            <person name="Grigoriev I.V."/>
            <person name="Hibbett D.S."/>
        </authorList>
    </citation>
    <scope>NUCLEOTIDE SEQUENCE [LARGE SCALE GENOMIC DNA]</scope>
    <source>
        <strain evidence="2 3">HHB10207 ss-3</strain>
    </source>
</reference>
<dbReference type="Pfam" id="PF24016">
    <property type="entry name" value="DUF7330"/>
    <property type="match status" value="1"/>
</dbReference>
<evidence type="ECO:0000313" key="3">
    <source>
        <dbReference type="Proteomes" id="UP000076798"/>
    </source>
</evidence>
<gene>
    <name evidence="2" type="ORF">SISSUDRAFT_314832</name>
</gene>
<accession>A0A165ZAW8</accession>
<sequence>MSGGHVRRRLTHRAIERAGNTVSALLYGPMNIALAIFTGEINQSSVWHRLLDQLFWSLFISCDGSHPLHKDFMNPPPYSQDDVDGKRANADAFESPTEITASTGIRTNFLKIQSEGDIKGSWGLDPSIHLPPLGVRPRVHPSLKFPWNLDIWSYKGNVEARINIVKGSHDNPRVAVMIWGQSSNVVRLTKEEGCPVWLDCASPGPLTVYIPRSFQGPFLTAHPRWDGQLTFGPGVENELTILREDAAPAFSSYFHGSYDPNEYLDARTWLGDVLSVGKGEKNTIRILYSD</sequence>
<protein>
    <recommendedName>
        <fullName evidence="1">DUF7330 domain-containing protein</fullName>
    </recommendedName>
</protein>
<dbReference type="InterPro" id="IPR055754">
    <property type="entry name" value="DUF7330"/>
</dbReference>
<proteinExistence type="predicted"/>
<dbReference type="Proteomes" id="UP000076798">
    <property type="component" value="Unassembled WGS sequence"/>
</dbReference>
<evidence type="ECO:0000313" key="2">
    <source>
        <dbReference type="EMBL" id="KZT34121.1"/>
    </source>
</evidence>
<feature type="domain" description="DUF7330" evidence="1">
    <location>
        <begin position="108"/>
        <end position="290"/>
    </location>
</feature>
<keyword evidence="3" id="KW-1185">Reference proteome</keyword>